<dbReference type="GO" id="GO:0016491">
    <property type="term" value="F:oxidoreductase activity"/>
    <property type="evidence" value="ECO:0007669"/>
    <property type="project" value="InterPro"/>
</dbReference>
<dbReference type="InterPro" id="IPR020843">
    <property type="entry name" value="ER"/>
</dbReference>
<dbReference type="EMBL" id="WVTA01000001">
    <property type="protein sequence ID" value="KAK3216527.1"/>
    <property type="molecule type" value="Genomic_DNA"/>
</dbReference>
<dbReference type="Gene3D" id="3.90.180.10">
    <property type="entry name" value="Medium-chain alcohol dehydrogenases, catalytic domain"/>
    <property type="match status" value="1"/>
</dbReference>
<dbReference type="InterPro" id="IPR011032">
    <property type="entry name" value="GroES-like_sf"/>
</dbReference>
<evidence type="ECO:0000313" key="4">
    <source>
        <dbReference type="EMBL" id="KAK3216527.1"/>
    </source>
</evidence>
<dbReference type="Proteomes" id="UP001280581">
    <property type="component" value="Unassembled WGS sequence"/>
</dbReference>
<accession>A0AAN6M8M1</accession>
<dbReference type="InterPro" id="IPR036291">
    <property type="entry name" value="NAD(P)-bd_dom_sf"/>
</dbReference>
<dbReference type="CDD" id="cd05195">
    <property type="entry name" value="enoyl_red"/>
    <property type="match status" value="1"/>
</dbReference>
<dbReference type="InterPro" id="IPR056501">
    <property type="entry name" value="NAD-bd_HRPKS_sdrA"/>
</dbReference>
<evidence type="ECO:0000259" key="3">
    <source>
        <dbReference type="SMART" id="SM00829"/>
    </source>
</evidence>
<dbReference type="Pfam" id="PF23114">
    <property type="entry name" value="NAD-bd_HRPKS_sdrA"/>
    <property type="match status" value="1"/>
</dbReference>
<sequence>MELATHQQPDLNILEVGEGTGDMTTHVLSALHKHEVESGRSAFSPNYQGIELAAYDIVIAGAVLHATRNLSDTIKNVRKALRPGGRLILFEITRPNALALNFGFGVLPGWWVSSESWRANAQGVNETKWDEVLRQNGFLGNDLVLRDWGNDACHDFSVIVATATPEQHQFTATSSVVIVVDSNSAIQAELANSLRRSFLENQNSQEVRIVGWTNFKPMAIDTKDIFVSLLEFGHPVLNELDEKGFEELKTFLLTIKQLLWVSAANPETTTFSFLGMTHGFFRTLRSENSNKRLVTLSMEGNDLTSATRSIEFVFGGTFVQSSPEVEYKVSQGVLQIARLVKDHRFDEAIGSWLRPRIRDEPWGQGYPLFFNVKNRGTLDSLESIDDPQYQDDVNFGEYEVELETKAWGLNFQDIFIALGRLEENDFGFDCAGIVRRVGARCRIAPGDRVLAAVKGSMRSIVKCQELEVIRMPDDLSFEDGAAICAPGITGHHCLVDVAKLRKGERILIHSATGDSLRASWDYVSPYGRFIEIGKVDIRSNAGLPMQGFSKNINFTADSIFKHMSYAQWTMTLRSKAQTSWNLHRLLPPNMDFFVLLSSLASIYGSVSQVNYAAGNTFKDALARHRTTNGEKAVAFNLGWMKTVGIIAENADNEKIRAQSADMAQVELEELLGLLDIYCNPALPVLDPEDSQVLVGVVTSGHCIAQGIEPPDFMHHPLFSGFSKIDDTGSFARDGELLDTSTLFREKVTREDRIGVVVQALATKLARALSMSPDDMDPTKALFEYGVDWWL</sequence>
<evidence type="ECO:0000256" key="1">
    <source>
        <dbReference type="ARBA" id="ARBA00022679"/>
    </source>
</evidence>
<feature type="domain" description="Ketoreductase" evidence="2">
    <location>
        <begin position="488"/>
        <end position="643"/>
    </location>
</feature>
<keyword evidence="1" id="KW-0808">Transferase</keyword>
<dbReference type="InterPro" id="IPR013968">
    <property type="entry name" value="PKS_KR"/>
</dbReference>
<dbReference type="PANTHER" id="PTHR45681:SF6">
    <property type="entry name" value="POLYKETIDE SYNTHASE 37"/>
    <property type="match status" value="1"/>
</dbReference>
<protein>
    <recommendedName>
        <fullName evidence="6">Polyketide synthase</fullName>
    </recommendedName>
</protein>
<comment type="caution">
    <text evidence="4">The sequence shown here is derived from an EMBL/GenBank/DDBJ whole genome shotgun (WGS) entry which is preliminary data.</text>
</comment>
<reference evidence="4 5" key="1">
    <citation type="submission" date="2021-02" db="EMBL/GenBank/DDBJ databases">
        <title>Genome assembly of Pseudopithomyces chartarum.</title>
        <authorList>
            <person name="Jauregui R."/>
            <person name="Singh J."/>
            <person name="Voisey C."/>
        </authorList>
    </citation>
    <scope>NUCLEOTIDE SEQUENCE [LARGE SCALE GENOMIC DNA]</scope>
    <source>
        <strain evidence="4 5">AGR01</strain>
    </source>
</reference>
<gene>
    <name evidence="4" type="ORF">GRF29_1g29156</name>
</gene>
<feature type="domain" description="Enoyl reductase (ER)" evidence="3">
    <location>
        <begin position="376"/>
        <end position="596"/>
    </location>
</feature>
<dbReference type="CDD" id="cd02440">
    <property type="entry name" value="AdoMet_MTases"/>
    <property type="match status" value="1"/>
</dbReference>
<dbReference type="AlphaFoldDB" id="A0AAN6M8M1"/>
<organism evidence="4 5">
    <name type="scientific">Pseudopithomyces chartarum</name>
    <dbReference type="NCBI Taxonomy" id="1892770"/>
    <lineage>
        <taxon>Eukaryota</taxon>
        <taxon>Fungi</taxon>
        <taxon>Dikarya</taxon>
        <taxon>Ascomycota</taxon>
        <taxon>Pezizomycotina</taxon>
        <taxon>Dothideomycetes</taxon>
        <taxon>Pleosporomycetidae</taxon>
        <taxon>Pleosporales</taxon>
        <taxon>Massarineae</taxon>
        <taxon>Didymosphaeriaceae</taxon>
        <taxon>Pseudopithomyces</taxon>
    </lineage>
</organism>
<dbReference type="SUPFAM" id="SSF51735">
    <property type="entry name" value="NAD(P)-binding Rossmann-fold domains"/>
    <property type="match status" value="1"/>
</dbReference>
<evidence type="ECO:0008006" key="6">
    <source>
        <dbReference type="Google" id="ProtNLM"/>
    </source>
</evidence>
<dbReference type="InterPro" id="IPR057326">
    <property type="entry name" value="KR_dom"/>
</dbReference>
<dbReference type="InterPro" id="IPR029063">
    <property type="entry name" value="SAM-dependent_MTases_sf"/>
</dbReference>
<evidence type="ECO:0000259" key="2">
    <source>
        <dbReference type="SMART" id="SM00822"/>
    </source>
</evidence>
<dbReference type="SMART" id="SM00829">
    <property type="entry name" value="PKS_ER"/>
    <property type="match status" value="1"/>
</dbReference>
<dbReference type="SMART" id="SM00822">
    <property type="entry name" value="PKS_KR"/>
    <property type="match status" value="1"/>
</dbReference>
<dbReference type="Pfam" id="PF08659">
    <property type="entry name" value="KR"/>
    <property type="match status" value="1"/>
</dbReference>
<dbReference type="GO" id="GO:0016740">
    <property type="term" value="F:transferase activity"/>
    <property type="evidence" value="ECO:0007669"/>
    <property type="project" value="UniProtKB-KW"/>
</dbReference>
<dbReference type="SUPFAM" id="SSF50129">
    <property type="entry name" value="GroES-like"/>
    <property type="match status" value="1"/>
</dbReference>
<name>A0AAN6M8M1_9PLEO</name>
<proteinExistence type="predicted"/>
<evidence type="ECO:0000313" key="5">
    <source>
        <dbReference type="Proteomes" id="UP001280581"/>
    </source>
</evidence>
<dbReference type="InterPro" id="IPR050444">
    <property type="entry name" value="Polyketide_Synthase"/>
</dbReference>
<dbReference type="SUPFAM" id="SSF53335">
    <property type="entry name" value="S-adenosyl-L-methionine-dependent methyltransferases"/>
    <property type="match status" value="1"/>
</dbReference>
<keyword evidence="5" id="KW-1185">Reference proteome</keyword>
<dbReference type="Gene3D" id="3.40.50.150">
    <property type="entry name" value="Vaccinia Virus protein VP39"/>
    <property type="match status" value="1"/>
</dbReference>
<dbReference type="PANTHER" id="PTHR45681">
    <property type="entry name" value="POLYKETIDE SYNTHASE 44-RELATED"/>
    <property type="match status" value="1"/>
</dbReference>
<dbReference type="Gene3D" id="3.40.50.720">
    <property type="entry name" value="NAD(P)-binding Rossmann-like Domain"/>
    <property type="match status" value="1"/>
</dbReference>